<sequence length="173" mass="17978">MALPNQVLPGFAASLWCQTGASPTALTLTQLSTWTGQVAGIIGTTAGGTGSSAQQLLVEDIPAFGQDDASANFGVAGSRQSDIIPTQSKPTSMTIVAAWNPSDAGLLLMRADAYSGVIDRTFVIAAVSGSNTVAYAFNGRVSEFKIETNTKAEAKCTFSIHPRGNLYGWSNNT</sequence>
<evidence type="ECO:0000313" key="2">
    <source>
        <dbReference type="EMBL" id="CAB4133865.1"/>
    </source>
</evidence>
<accession>A0A6J5L115</accession>
<evidence type="ECO:0008006" key="3">
    <source>
        <dbReference type="Google" id="ProtNLM"/>
    </source>
</evidence>
<gene>
    <name evidence="2" type="ORF">UFOVP262_51</name>
    <name evidence="1" type="ORF">UFOVP90_42</name>
</gene>
<dbReference type="EMBL" id="LR796202">
    <property type="protein sequence ID" value="CAB4126903.1"/>
    <property type="molecule type" value="Genomic_DNA"/>
</dbReference>
<organism evidence="1">
    <name type="scientific">uncultured Caudovirales phage</name>
    <dbReference type="NCBI Taxonomy" id="2100421"/>
    <lineage>
        <taxon>Viruses</taxon>
        <taxon>Duplodnaviria</taxon>
        <taxon>Heunggongvirae</taxon>
        <taxon>Uroviricota</taxon>
        <taxon>Caudoviricetes</taxon>
        <taxon>Peduoviridae</taxon>
        <taxon>Maltschvirus</taxon>
        <taxon>Maltschvirus maltsch</taxon>
    </lineage>
</organism>
<proteinExistence type="predicted"/>
<evidence type="ECO:0000313" key="1">
    <source>
        <dbReference type="EMBL" id="CAB4126903.1"/>
    </source>
</evidence>
<protein>
    <recommendedName>
        <fullName evidence="3">Phage tail protein</fullName>
    </recommendedName>
</protein>
<name>A0A6J5L115_9CAUD</name>
<dbReference type="Gene3D" id="4.10.410.40">
    <property type="match status" value="1"/>
</dbReference>
<reference evidence="1" key="1">
    <citation type="submission" date="2020-04" db="EMBL/GenBank/DDBJ databases">
        <authorList>
            <person name="Chiriac C."/>
            <person name="Salcher M."/>
            <person name="Ghai R."/>
            <person name="Kavagutti S V."/>
        </authorList>
    </citation>
    <scope>NUCLEOTIDE SEQUENCE</scope>
</reference>
<dbReference type="EMBL" id="LR796276">
    <property type="protein sequence ID" value="CAB4133865.1"/>
    <property type="molecule type" value="Genomic_DNA"/>
</dbReference>